<dbReference type="PRINTS" id="PR00992">
    <property type="entry name" value="ALARACEMASE"/>
</dbReference>
<feature type="binding site" evidence="6">
    <location>
        <position position="313"/>
    </location>
    <ligand>
        <name>substrate</name>
    </ligand>
</feature>
<feature type="domain" description="Alanine racemase C-terminal" evidence="7">
    <location>
        <begin position="244"/>
        <end position="370"/>
    </location>
</feature>
<dbReference type="Pfam" id="PF01168">
    <property type="entry name" value="Ala_racemase_N"/>
    <property type="match status" value="1"/>
</dbReference>
<dbReference type="SUPFAM" id="SSF51419">
    <property type="entry name" value="PLP-binding barrel"/>
    <property type="match status" value="1"/>
</dbReference>
<dbReference type="NCBIfam" id="TIGR00492">
    <property type="entry name" value="alr"/>
    <property type="match status" value="1"/>
</dbReference>
<evidence type="ECO:0000256" key="2">
    <source>
        <dbReference type="ARBA" id="ARBA00001933"/>
    </source>
</evidence>
<keyword evidence="4 6" id="KW-0663">Pyridoxal phosphate</keyword>
<evidence type="ECO:0000256" key="1">
    <source>
        <dbReference type="ARBA" id="ARBA00000316"/>
    </source>
</evidence>
<comment type="pathway">
    <text evidence="6">Amino-acid biosynthesis; D-alanine biosynthesis; D-alanine from L-alanine: step 1/1.</text>
</comment>
<dbReference type="InterPro" id="IPR001608">
    <property type="entry name" value="Ala_racemase_N"/>
</dbReference>
<dbReference type="GO" id="GO:0008784">
    <property type="term" value="F:alanine racemase activity"/>
    <property type="evidence" value="ECO:0007669"/>
    <property type="project" value="UniProtKB-EC"/>
</dbReference>
<dbReference type="PANTHER" id="PTHR30511">
    <property type="entry name" value="ALANINE RACEMASE"/>
    <property type="match status" value="1"/>
</dbReference>
<keyword evidence="9" id="KW-1185">Reference proteome</keyword>
<dbReference type="CDD" id="cd00430">
    <property type="entry name" value="PLPDE_III_AR"/>
    <property type="match status" value="1"/>
</dbReference>
<dbReference type="SMART" id="SM01005">
    <property type="entry name" value="Ala_racemase_C"/>
    <property type="match status" value="1"/>
</dbReference>
<dbReference type="HAMAP" id="MF_01201">
    <property type="entry name" value="Ala_racemase"/>
    <property type="match status" value="1"/>
</dbReference>
<evidence type="ECO:0000259" key="7">
    <source>
        <dbReference type="SMART" id="SM01005"/>
    </source>
</evidence>
<name>A0ABU5DWN1_9PROT</name>
<evidence type="ECO:0000313" key="8">
    <source>
        <dbReference type="EMBL" id="MDY0871721.1"/>
    </source>
</evidence>
<evidence type="ECO:0000256" key="5">
    <source>
        <dbReference type="ARBA" id="ARBA00023235"/>
    </source>
</evidence>
<dbReference type="InterPro" id="IPR029066">
    <property type="entry name" value="PLP-binding_barrel"/>
</dbReference>
<organism evidence="8 9">
    <name type="scientific">Dongia rigui</name>
    <dbReference type="NCBI Taxonomy" id="940149"/>
    <lineage>
        <taxon>Bacteria</taxon>
        <taxon>Pseudomonadati</taxon>
        <taxon>Pseudomonadota</taxon>
        <taxon>Alphaproteobacteria</taxon>
        <taxon>Rhodospirillales</taxon>
        <taxon>Dongiaceae</taxon>
        <taxon>Dongia</taxon>
    </lineage>
</organism>
<dbReference type="InterPro" id="IPR000821">
    <property type="entry name" value="Ala_racemase"/>
</dbReference>
<evidence type="ECO:0000256" key="4">
    <source>
        <dbReference type="ARBA" id="ARBA00022898"/>
    </source>
</evidence>
<gene>
    <name evidence="8" type="primary">alr</name>
    <name evidence="8" type="ORF">SMD31_07295</name>
</gene>
<dbReference type="EC" id="5.1.1.1" evidence="3 6"/>
<dbReference type="Gene3D" id="2.40.37.10">
    <property type="entry name" value="Lyase, Ornithine Decarboxylase, Chain A, domain 1"/>
    <property type="match status" value="1"/>
</dbReference>
<dbReference type="SUPFAM" id="SSF50621">
    <property type="entry name" value="Alanine racemase C-terminal domain-like"/>
    <property type="match status" value="1"/>
</dbReference>
<comment type="similarity">
    <text evidence="6">Belongs to the alanine racemase family.</text>
</comment>
<comment type="cofactor">
    <cofactor evidence="2 6">
        <name>pyridoxal 5'-phosphate</name>
        <dbReference type="ChEBI" id="CHEBI:597326"/>
    </cofactor>
</comment>
<comment type="function">
    <text evidence="6">Catalyzes the interconversion of L-alanine and D-alanine. May also act on other amino acids.</text>
</comment>
<dbReference type="PANTHER" id="PTHR30511:SF0">
    <property type="entry name" value="ALANINE RACEMASE, CATABOLIC-RELATED"/>
    <property type="match status" value="1"/>
</dbReference>
<keyword evidence="5 6" id="KW-0413">Isomerase</keyword>
<dbReference type="RefSeq" id="WP_320500148.1">
    <property type="nucleotide sequence ID" value="NZ_JAXCLX010000001.1"/>
</dbReference>
<evidence type="ECO:0000256" key="6">
    <source>
        <dbReference type="HAMAP-Rule" id="MF_01201"/>
    </source>
</evidence>
<dbReference type="Gene3D" id="3.20.20.10">
    <property type="entry name" value="Alanine racemase"/>
    <property type="match status" value="1"/>
</dbReference>
<dbReference type="Proteomes" id="UP001271769">
    <property type="component" value="Unassembled WGS sequence"/>
</dbReference>
<feature type="binding site" evidence="6">
    <location>
        <position position="134"/>
    </location>
    <ligand>
        <name>substrate</name>
    </ligand>
</feature>
<feature type="modified residue" description="N6-(pyridoxal phosphate)lysine" evidence="6">
    <location>
        <position position="37"/>
    </location>
</feature>
<reference evidence="8 9" key="1">
    <citation type="journal article" date="2013" name="Antonie Van Leeuwenhoek">
        <title>Dongia rigui sp. nov., isolated from freshwater of a large wetland in Korea.</title>
        <authorList>
            <person name="Baik K.S."/>
            <person name="Hwang Y.M."/>
            <person name="Choi J.S."/>
            <person name="Kwon J."/>
            <person name="Seong C.N."/>
        </authorList>
    </citation>
    <scope>NUCLEOTIDE SEQUENCE [LARGE SCALE GENOMIC DNA]</scope>
    <source>
        <strain evidence="8 9">04SU4-P</strain>
    </source>
</reference>
<comment type="caution">
    <text evidence="8">The sequence shown here is derived from an EMBL/GenBank/DDBJ whole genome shotgun (WGS) entry which is preliminary data.</text>
</comment>
<evidence type="ECO:0000313" key="9">
    <source>
        <dbReference type="Proteomes" id="UP001271769"/>
    </source>
</evidence>
<comment type="catalytic activity">
    <reaction evidence="1 6">
        <text>L-alanine = D-alanine</text>
        <dbReference type="Rhea" id="RHEA:20249"/>
        <dbReference type="ChEBI" id="CHEBI:57416"/>
        <dbReference type="ChEBI" id="CHEBI:57972"/>
        <dbReference type="EC" id="5.1.1.1"/>
    </reaction>
</comment>
<accession>A0ABU5DWN1</accession>
<evidence type="ECO:0000256" key="3">
    <source>
        <dbReference type="ARBA" id="ARBA00013089"/>
    </source>
</evidence>
<feature type="active site" description="Proton acceptor; specific for L-alanine" evidence="6">
    <location>
        <position position="265"/>
    </location>
</feature>
<dbReference type="InterPro" id="IPR009006">
    <property type="entry name" value="Ala_racemase/Decarboxylase_C"/>
</dbReference>
<protein>
    <recommendedName>
        <fullName evidence="3 6">Alanine racemase</fullName>
        <ecNumber evidence="3 6">5.1.1.1</ecNumber>
    </recommendedName>
</protein>
<proteinExistence type="inferred from homology"/>
<dbReference type="InterPro" id="IPR011079">
    <property type="entry name" value="Ala_racemase_C"/>
</dbReference>
<dbReference type="EMBL" id="JAXCLX010000001">
    <property type="protein sequence ID" value="MDY0871721.1"/>
    <property type="molecule type" value="Genomic_DNA"/>
</dbReference>
<dbReference type="Pfam" id="PF00842">
    <property type="entry name" value="Ala_racemase_C"/>
    <property type="match status" value="1"/>
</dbReference>
<sequence length="373" mass="39707">MPDSYSAALTIDIGAIVANYRLLAGRLSPAACGAAVKADCYGLGAAMIAPHLRRAGCNHFFVATVDEGLGLRPLLPGARIYLMNGLPPGSERDVAGNELIPILNSMAEIERWQSTSRGMGARPAGLQFDTGLNRLGLSHDEAVRLIADPHLLDGIDPVLIMSHLACADDPEHPQNRAQLRRFREITGSLRLPPRVGSIGRTLRSLAASSSIFLGADYHFDLARPGAALYGINPVLGAENPLRQVVRLQAKILQLREVDLNMTVGYGASHQFRGPSVLATIGAGYADGIFRSLGNRGAVFVAGQRAPIVGRVSMDLITIDVGHLPRGSVSPGMSVDLIGPEQNVDAVARDAGTIGYEILTNLGTRFQRRYVGAQ</sequence>
<feature type="active site" description="Proton acceptor; specific for D-alanine" evidence="6">
    <location>
        <position position="37"/>
    </location>
</feature>